<name>A0A498HV33_MALDO</name>
<sequence>SRSDLCCSKTSDFVHQHLAQSVGNDTKNYVGSLSFFHHHRESEKSAKDPDQSSYSVFLSFSREHFLSLSNFVEHLGCNTTKPTKANKAIVLTFAEKCKSLLSSNWQGQLNAIKPDAKGSKEDIYTSKVKYICKRGKPYLWVPEKELHNVEKDKTQASTATAAISRRATWTPSKSSSTPAPMPISLTSTATPPFMSPLARAKPTLSSSCSKEAPSTPLADAIYYKNDDVIKLLEDYSSKLLKSTPRASYEGEGVSSELIEDSKFVHLNADEMIFSPPALLLLGFEVEEVEKIQQFLKQLDEEFLKCKGSH</sequence>
<reference evidence="1 2" key="1">
    <citation type="submission" date="2018-10" db="EMBL/GenBank/DDBJ databases">
        <title>A high-quality apple genome assembly.</title>
        <authorList>
            <person name="Hu J."/>
        </authorList>
    </citation>
    <scope>NUCLEOTIDE SEQUENCE [LARGE SCALE GENOMIC DNA]</scope>
    <source>
        <strain evidence="2">cv. HFTH1</strain>
        <tissue evidence="1">Young leaf</tissue>
    </source>
</reference>
<feature type="non-terminal residue" evidence="1">
    <location>
        <position position="1"/>
    </location>
</feature>
<comment type="caution">
    <text evidence="1">The sequence shown here is derived from an EMBL/GenBank/DDBJ whole genome shotgun (WGS) entry which is preliminary data.</text>
</comment>
<evidence type="ECO:0000313" key="1">
    <source>
        <dbReference type="EMBL" id="RXH75316.1"/>
    </source>
</evidence>
<gene>
    <name evidence="1" type="ORF">DVH24_030037</name>
</gene>
<dbReference type="Proteomes" id="UP000290289">
    <property type="component" value="Chromosome 15"/>
</dbReference>
<protein>
    <submittedName>
        <fullName evidence="1">Uncharacterized protein</fullName>
    </submittedName>
</protein>
<evidence type="ECO:0000313" key="2">
    <source>
        <dbReference type="Proteomes" id="UP000290289"/>
    </source>
</evidence>
<keyword evidence="2" id="KW-1185">Reference proteome</keyword>
<dbReference type="EMBL" id="RDQH01000341">
    <property type="protein sequence ID" value="RXH75316.1"/>
    <property type="molecule type" value="Genomic_DNA"/>
</dbReference>
<proteinExistence type="predicted"/>
<accession>A0A498HV33</accession>
<dbReference type="AlphaFoldDB" id="A0A498HV33"/>
<dbReference type="PANTHER" id="PTHR37375">
    <property type="entry name" value="EXPRESSED PROTEIN"/>
    <property type="match status" value="1"/>
</dbReference>
<organism evidence="1 2">
    <name type="scientific">Malus domestica</name>
    <name type="common">Apple</name>
    <name type="synonym">Pyrus malus</name>
    <dbReference type="NCBI Taxonomy" id="3750"/>
    <lineage>
        <taxon>Eukaryota</taxon>
        <taxon>Viridiplantae</taxon>
        <taxon>Streptophyta</taxon>
        <taxon>Embryophyta</taxon>
        <taxon>Tracheophyta</taxon>
        <taxon>Spermatophyta</taxon>
        <taxon>Magnoliopsida</taxon>
        <taxon>eudicotyledons</taxon>
        <taxon>Gunneridae</taxon>
        <taxon>Pentapetalae</taxon>
        <taxon>rosids</taxon>
        <taxon>fabids</taxon>
        <taxon>Rosales</taxon>
        <taxon>Rosaceae</taxon>
        <taxon>Amygdaloideae</taxon>
        <taxon>Maleae</taxon>
        <taxon>Malus</taxon>
    </lineage>
</organism>
<dbReference type="PANTHER" id="PTHR37375:SF1">
    <property type="entry name" value="DUF2470 DOMAIN-CONTAINING PROTEIN"/>
    <property type="match status" value="1"/>
</dbReference>